<feature type="transmembrane region" description="Helical" evidence="7">
    <location>
        <begin position="327"/>
        <end position="350"/>
    </location>
</feature>
<evidence type="ECO:0000256" key="2">
    <source>
        <dbReference type="ARBA" id="ARBA00022475"/>
    </source>
</evidence>
<proteinExistence type="inferred from homology"/>
<evidence type="ECO:0000313" key="11">
    <source>
        <dbReference type="Proteomes" id="UP000184041"/>
    </source>
</evidence>
<dbReference type="OrthoDB" id="9770036at2"/>
<evidence type="ECO:0000313" key="10">
    <source>
        <dbReference type="EMBL" id="SHG20369.1"/>
    </source>
</evidence>
<dbReference type="Pfam" id="PF12704">
    <property type="entry name" value="MacB_PCD"/>
    <property type="match status" value="1"/>
</dbReference>
<feature type="transmembrane region" description="Helical" evidence="7">
    <location>
        <begin position="283"/>
        <end position="307"/>
    </location>
</feature>
<dbReference type="GO" id="GO:0005886">
    <property type="term" value="C:plasma membrane"/>
    <property type="evidence" value="ECO:0007669"/>
    <property type="project" value="UniProtKB-SubCell"/>
</dbReference>
<evidence type="ECO:0000259" key="8">
    <source>
        <dbReference type="Pfam" id="PF02687"/>
    </source>
</evidence>
<comment type="subcellular location">
    <subcellularLocation>
        <location evidence="1">Cell membrane</location>
        <topology evidence="1">Multi-pass membrane protein</topology>
    </subcellularLocation>
</comment>
<feature type="transmembrane region" description="Helical" evidence="7">
    <location>
        <begin position="21"/>
        <end position="45"/>
    </location>
</feature>
<dbReference type="PANTHER" id="PTHR30572">
    <property type="entry name" value="MEMBRANE COMPONENT OF TRANSPORTER-RELATED"/>
    <property type="match status" value="1"/>
</dbReference>
<dbReference type="InterPro" id="IPR050250">
    <property type="entry name" value="Macrolide_Exporter_MacB"/>
</dbReference>
<dbReference type="RefSeq" id="WP_073067137.1">
    <property type="nucleotide sequence ID" value="NZ_FQUS01000021.1"/>
</dbReference>
<evidence type="ECO:0000256" key="4">
    <source>
        <dbReference type="ARBA" id="ARBA00022989"/>
    </source>
</evidence>
<keyword evidence="2" id="KW-1003">Cell membrane</keyword>
<evidence type="ECO:0000256" key="7">
    <source>
        <dbReference type="SAM" id="Phobius"/>
    </source>
</evidence>
<feature type="domain" description="ABC3 transporter permease C-terminal" evidence="8">
    <location>
        <begin position="286"/>
        <end position="402"/>
    </location>
</feature>
<keyword evidence="3 7" id="KW-0812">Transmembrane</keyword>
<evidence type="ECO:0000256" key="1">
    <source>
        <dbReference type="ARBA" id="ARBA00004651"/>
    </source>
</evidence>
<keyword evidence="11" id="KW-1185">Reference proteome</keyword>
<evidence type="ECO:0000256" key="5">
    <source>
        <dbReference type="ARBA" id="ARBA00023136"/>
    </source>
</evidence>
<organism evidence="10 11">
    <name type="scientific">Fodinibius roseus</name>
    <dbReference type="NCBI Taxonomy" id="1194090"/>
    <lineage>
        <taxon>Bacteria</taxon>
        <taxon>Pseudomonadati</taxon>
        <taxon>Balneolota</taxon>
        <taxon>Balneolia</taxon>
        <taxon>Balneolales</taxon>
        <taxon>Balneolaceae</taxon>
        <taxon>Fodinibius</taxon>
    </lineage>
</organism>
<keyword evidence="4 7" id="KW-1133">Transmembrane helix</keyword>
<protein>
    <submittedName>
        <fullName evidence="10">Putative ABC transport system permease protein</fullName>
    </submittedName>
</protein>
<reference evidence="10 11" key="1">
    <citation type="submission" date="2016-11" db="EMBL/GenBank/DDBJ databases">
        <authorList>
            <person name="Jaros S."/>
            <person name="Januszkiewicz K."/>
            <person name="Wedrychowicz H."/>
        </authorList>
    </citation>
    <scope>NUCLEOTIDE SEQUENCE [LARGE SCALE GENOMIC DNA]</scope>
    <source>
        <strain evidence="10 11">DSM 21986</strain>
    </source>
</reference>
<feature type="domain" description="MacB-like periplasmic core" evidence="9">
    <location>
        <begin position="21"/>
        <end position="243"/>
    </location>
</feature>
<dbReference type="AlphaFoldDB" id="A0A1M5HWW7"/>
<dbReference type="STRING" id="1194090.SAMN05443144_12147"/>
<evidence type="ECO:0000256" key="6">
    <source>
        <dbReference type="ARBA" id="ARBA00038076"/>
    </source>
</evidence>
<dbReference type="InterPro" id="IPR003838">
    <property type="entry name" value="ABC3_permease_C"/>
</dbReference>
<keyword evidence="5 7" id="KW-0472">Membrane</keyword>
<sequence length="409" mass="45874">MSLISLITDLFRNLSQQRLRSFLTIFGIMWGTATLILLLAFGTGFRDQTILNMRGMGDQIAIMFPGQTTVAYEGYGIGRPVRFRETDVQLLRDQIADIDVATPEYRESMEISYGTKRRNSSVGGVYPVYQDLRNMFEKAGGRWLNEADVKQRRRVIFLGNRLTENLFEEEDPVGKQVTVSGTPFTVIGVLQEKIQNSSYSQQDRDRAFIPASTYSAMMGTDRLSNILYTPADPGKAETVRDQVYEVMGRKHRFDPSDRDAIGIWDTNEFWSFINVMFLGINGFLVLIGFFTLAVGGIGVANIMFVVVQERMKEIGIRRSVGARRHHIMGQFFLETFMIVGIGAAAGYAVGWLLVEATQDLPIKDFVGSPYFAPEVGLIAFAVLGFVGFAAGLLPAWRASRLDIVECLRR</sequence>
<dbReference type="EMBL" id="FQUS01000021">
    <property type="protein sequence ID" value="SHG20369.1"/>
    <property type="molecule type" value="Genomic_DNA"/>
</dbReference>
<evidence type="ECO:0000259" key="9">
    <source>
        <dbReference type="Pfam" id="PF12704"/>
    </source>
</evidence>
<evidence type="ECO:0000256" key="3">
    <source>
        <dbReference type="ARBA" id="ARBA00022692"/>
    </source>
</evidence>
<dbReference type="InterPro" id="IPR025857">
    <property type="entry name" value="MacB_PCD"/>
</dbReference>
<accession>A0A1M5HWW7</accession>
<dbReference type="Proteomes" id="UP000184041">
    <property type="component" value="Unassembled WGS sequence"/>
</dbReference>
<dbReference type="PANTHER" id="PTHR30572:SF4">
    <property type="entry name" value="ABC TRANSPORTER PERMEASE YTRF"/>
    <property type="match status" value="1"/>
</dbReference>
<feature type="transmembrane region" description="Helical" evidence="7">
    <location>
        <begin position="370"/>
        <end position="393"/>
    </location>
</feature>
<gene>
    <name evidence="10" type="ORF">SAMN05443144_12147</name>
</gene>
<comment type="similarity">
    <text evidence="6">Belongs to the ABC-4 integral membrane protein family.</text>
</comment>
<name>A0A1M5HWW7_9BACT</name>
<dbReference type="Pfam" id="PF02687">
    <property type="entry name" value="FtsX"/>
    <property type="match status" value="1"/>
</dbReference>
<dbReference type="GO" id="GO:0022857">
    <property type="term" value="F:transmembrane transporter activity"/>
    <property type="evidence" value="ECO:0007669"/>
    <property type="project" value="TreeGrafter"/>
</dbReference>